<evidence type="ECO:0000313" key="2">
    <source>
        <dbReference type="EMBL" id="MPN26128.1"/>
    </source>
</evidence>
<accession>A0A645GGS3</accession>
<name>A0A645GGS3_9ZZZZ</name>
<dbReference type="InterPro" id="IPR019455">
    <property type="entry name" value="Acetolactate_synth_ssu_C"/>
</dbReference>
<feature type="domain" description="Acetolactate synthase small subunit C-terminal" evidence="1">
    <location>
        <begin position="8"/>
        <end position="82"/>
    </location>
</feature>
<reference evidence="2" key="1">
    <citation type="submission" date="2019-08" db="EMBL/GenBank/DDBJ databases">
        <authorList>
            <person name="Kucharzyk K."/>
            <person name="Murdoch R.W."/>
            <person name="Higgins S."/>
            <person name="Loffler F."/>
        </authorList>
    </citation>
    <scope>NUCLEOTIDE SEQUENCE</scope>
</reference>
<dbReference type="Gene3D" id="3.30.70.1150">
    <property type="entry name" value="ACT-like. Chain A, domain 2"/>
    <property type="match status" value="1"/>
</dbReference>
<dbReference type="EMBL" id="VSSQ01075556">
    <property type="protein sequence ID" value="MPN26128.1"/>
    <property type="molecule type" value="Genomic_DNA"/>
</dbReference>
<dbReference type="Pfam" id="PF10369">
    <property type="entry name" value="ALS_ss_C"/>
    <property type="match status" value="1"/>
</dbReference>
<comment type="caution">
    <text evidence="2">The sequence shown here is derived from an EMBL/GenBank/DDBJ whole genome shotgun (WGS) entry which is preliminary data.</text>
</comment>
<evidence type="ECO:0000259" key="1">
    <source>
        <dbReference type="Pfam" id="PF10369"/>
    </source>
</evidence>
<proteinExistence type="predicted"/>
<dbReference type="InterPro" id="IPR027271">
    <property type="entry name" value="Acetolactate_synth/TF_NikR_C"/>
</dbReference>
<dbReference type="InterPro" id="IPR045865">
    <property type="entry name" value="ACT-like_dom_sf"/>
</dbReference>
<sequence length="103" mass="11956">MDDELIHQELALYKLATDKIMEHGSIEYLIRKYNIRVLEVSNDCVVFLKAGHYAETQGLFNELAEKIGVLQFIRSGRIAITKSKVERLSDMLAQREEMKQEQL</sequence>
<organism evidence="2">
    <name type="scientific">bioreactor metagenome</name>
    <dbReference type="NCBI Taxonomy" id="1076179"/>
    <lineage>
        <taxon>unclassified sequences</taxon>
        <taxon>metagenomes</taxon>
        <taxon>ecological metagenomes</taxon>
    </lineage>
</organism>
<dbReference type="SUPFAM" id="SSF55021">
    <property type="entry name" value="ACT-like"/>
    <property type="match status" value="1"/>
</dbReference>
<dbReference type="AlphaFoldDB" id="A0A645GGS3"/>
<protein>
    <recommendedName>
        <fullName evidence="1">Acetolactate synthase small subunit C-terminal domain-containing protein</fullName>
    </recommendedName>
</protein>
<gene>
    <name evidence="2" type="ORF">SDC9_173552</name>
</gene>